<sequence>MSMDFVCPNGARALPSPWRRVGRLLRKGPVLLFLAALALLAAGCSHSSSDTAPAITAQPQNASVITGRPVSFSVTATGTGALTYQWAKDGKAILGAQAATLTLYNPGLQDAGQYVVTVSNTLGTATSAPATLTVAAGLTFMSPFGVVSDATGNLYVSDAEDHAIWKVDATGRKTLLAGSPGVPGSADGVGSAAQFRFPGGLAFDPSGNLLVADTGNDTLRRIAPDGTVTTLAGAAGVPGSTDAVGTAARFNAPIGLAVDAAGVAYLGDSGNHTVRRVATDGTVTTYAGLAGQPGFLNGAAGTSQFNEPNGVALAADGTLYVADYGNSCIRAISPAGTVSTLAGQPGTHGSADGTGASASFYWPVGLAVDPSGTVWVADTYNHTLRKILTGGTVSTVAGSGGTLGNLDGTGTAARFDLPCGVAVTPSSDLVVADTGNHFLRRVTTAGLVTTFTAP</sequence>
<feature type="repeat" description="NHL" evidence="2">
    <location>
        <begin position="348"/>
        <end position="391"/>
    </location>
</feature>
<dbReference type="Pfam" id="PF07679">
    <property type="entry name" value="I-set"/>
    <property type="match status" value="1"/>
</dbReference>
<dbReference type="Gene3D" id="2.40.10.500">
    <property type="match status" value="1"/>
</dbReference>
<dbReference type="PANTHER" id="PTHR46388:SF2">
    <property type="entry name" value="NHL REPEAT-CONTAINING PROTEIN 2"/>
    <property type="match status" value="1"/>
</dbReference>
<name>A0ABQ5Q8N6_9BACT</name>
<evidence type="ECO:0000256" key="1">
    <source>
        <dbReference type="ARBA" id="ARBA00022737"/>
    </source>
</evidence>
<dbReference type="Pfam" id="PF01436">
    <property type="entry name" value="NHL"/>
    <property type="match status" value="3"/>
</dbReference>
<dbReference type="CDD" id="cd14953">
    <property type="entry name" value="NHL_like_1"/>
    <property type="match status" value="1"/>
</dbReference>
<dbReference type="SUPFAM" id="SSF101898">
    <property type="entry name" value="NHL repeat"/>
    <property type="match status" value="1"/>
</dbReference>
<accession>A0ABQ5Q8N6</accession>
<feature type="domain" description="Ig-like" evidence="3">
    <location>
        <begin position="53"/>
        <end position="133"/>
    </location>
</feature>
<dbReference type="Gene3D" id="2.120.10.30">
    <property type="entry name" value="TolB, C-terminal domain"/>
    <property type="match status" value="2"/>
</dbReference>
<proteinExistence type="predicted"/>
<feature type="repeat" description="NHL" evidence="2">
    <location>
        <begin position="304"/>
        <end position="335"/>
    </location>
</feature>
<organism evidence="4 5">
    <name type="scientific">Geothrix rubra</name>
    <dbReference type="NCBI Taxonomy" id="2927977"/>
    <lineage>
        <taxon>Bacteria</taxon>
        <taxon>Pseudomonadati</taxon>
        <taxon>Acidobacteriota</taxon>
        <taxon>Holophagae</taxon>
        <taxon>Holophagales</taxon>
        <taxon>Holophagaceae</taxon>
        <taxon>Geothrix</taxon>
    </lineage>
</organism>
<protein>
    <recommendedName>
        <fullName evidence="3">Ig-like domain-containing protein</fullName>
    </recommendedName>
</protein>
<dbReference type="SUPFAM" id="SSF48726">
    <property type="entry name" value="Immunoglobulin"/>
    <property type="match status" value="1"/>
</dbReference>
<dbReference type="Gene3D" id="2.60.40.10">
    <property type="entry name" value="Immunoglobulins"/>
    <property type="match status" value="1"/>
</dbReference>
<evidence type="ECO:0000259" key="3">
    <source>
        <dbReference type="PROSITE" id="PS50835"/>
    </source>
</evidence>
<evidence type="ECO:0000313" key="4">
    <source>
        <dbReference type="EMBL" id="GLH70998.1"/>
    </source>
</evidence>
<keyword evidence="1" id="KW-0677">Repeat</keyword>
<comment type="caution">
    <text evidence="4">The sequence shown here is derived from an EMBL/GenBank/DDBJ whole genome shotgun (WGS) entry which is preliminary data.</text>
</comment>
<reference evidence="4 5" key="1">
    <citation type="journal article" date="2023" name="Antonie Van Leeuwenhoek">
        <title>Mesoterricola silvestris gen. nov., sp. nov., Mesoterricola sediminis sp. nov., Geothrix oryzae sp. nov., Geothrix edaphica sp. nov., Geothrix rubra sp. nov., and Geothrix limicola sp. nov., six novel members of Acidobacteriota isolated from soils.</title>
        <authorList>
            <person name="Itoh H."/>
            <person name="Sugisawa Y."/>
            <person name="Mise K."/>
            <person name="Xu Z."/>
            <person name="Kuniyasu M."/>
            <person name="Ushijima N."/>
            <person name="Kawano K."/>
            <person name="Kobayashi E."/>
            <person name="Shiratori Y."/>
            <person name="Masuda Y."/>
            <person name="Senoo K."/>
        </authorList>
    </citation>
    <scope>NUCLEOTIDE SEQUENCE [LARGE SCALE GENOMIC DNA]</scope>
    <source>
        <strain evidence="4 5">Red803</strain>
    </source>
</reference>
<dbReference type="EMBL" id="BSDD01000005">
    <property type="protein sequence ID" value="GLH70998.1"/>
    <property type="molecule type" value="Genomic_DNA"/>
</dbReference>
<dbReference type="InterPro" id="IPR011042">
    <property type="entry name" value="6-blade_b-propeller_TolB-like"/>
</dbReference>
<dbReference type="Proteomes" id="UP001165089">
    <property type="component" value="Unassembled WGS sequence"/>
</dbReference>
<dbReference type="InterPro" id="IPR007110">
    <property type="entry name" value="Ig-like_dom"/>
</dbReference>
<evidence type="ECO:0000313" key="5">
    <source>
        <dbReference type="Proteomes" id="UP001165089"/>
    </source>
</evidence>
<dbReference type="PROSITE" id="PS50835">
    <property type="entry name" value="IG_LIKE"/>
    <property type="match status" value="1"/>
</dbReference>
<evidence type="ECO:0000256" key="2">
    <source>
        <dbReference type="PROSITE-ProRule" id="PRU00504"/>
    </source>
</evidence>
<dbReference type="PROSITE" id="PS51125">
    <property type="entry name" value="NHL"/>
    <property type="match status" value="2"/>
</dbReference>
<keyword evidence="5" id="KW-1185">Reference proteome</keyword>
<dbReference type="InterPro" id="IPR013783">
    <property type="entry name" value="Ig-like_fold"/>
</dbReference>
<dbReference type="InterPro" id="IPR003599">
    <property type="entry name" value="Ig_sub"/>
</dbReference>
<dbReference type="PANTHER" id="PTHR46388">
    <property type="entry name" value="NHL REPEAT-CONTAINING PROTEIN 2"/>
    <property type="match status" value="1"/>
</dbReference>
<dbReference type="SMART" id="SM00409">
    <property type="entry name" value="IG"/>
    <property type="match status" value="1"/>
</dbReference>
<dbReference type="RefSeq" id="WP_285726810.1">
    <property type="nucleotide sequence ID" value="NZ_BSDD01000005.1"/>
</dbReference>
<dbReference type="InterPro" id="IPR001258">
    <property type="entry name" value="NHL_repeat"/>
</dbReference>
<gene>
    <name evidence="4" type="ORF">GETHPA_25310</name>
</gene>
<dbReference type="InterPro" id="IPR036179">
    <property type="entry name" value="Ig-like_dom_sf"/>
</dbReference>
<dbReference type="InterPro" id="IPR013098">
    <property type="entry name" value="Ig_I-set"/>
</dbReference>